<dbReference type="EMBL" id="JAEHOD010000004">
    <property type="protein sequence ID" value="KAG2453012.1"/>
    <property type="molecule type" value="Genomic_DNA"/>
</dbReference>
<feature type="domain" description="Pinin/SDK/MemA protein" evidence="9">
    <location>
        <begin position="260"/>
        <end position="364"/>
    </location>
</feature>
<feature type="region of interest" description="Disordered" evidence="8">
    <location>
        <begin position="19"/>
        <end position="266"/>
    </location>
</feature>
<evidence type="ECO:0000313" key="11">
    <source>
        <dbReference type="Proteomes" id="UP000613740"/>
    </source>
</evidence>
<accession>A0A835WS92</accession>
<dbReference type="PANTHER" id="PTHR12707">
    <property type="entry name" value="PINN"/>
    <property type="match status" value="1"/>
</dbReference>
<feature type="region of interest" description="Disordered" evidence="8">
    <location>
        <begin position="388"/>
        <end position="445"/>
    </location>
</feature>
<feature type="compositionally biased region" description="Basic and acidic residues" evidence="8">
    <location>
        <begin position="123"/>
        <end position="146"/>
    </location>
</feature>
<reference evidence="10" key="1">
    <citation type="journal article" date="2020" name="bioRxiv">
        <title>Comparative genomics of Chlamydomonas.</title>
        <authorList>
            <person name="Craig R.J."/>
            <person name="Hasan A.R."/>
            <person name="Ness R.W."/>
            <person name="Keightley P.D."/>
        </authorList>
    </citation>
    <scope>NUCLEOTIDE SEQUENCE</scope>
    <source>
        <strain evidence="10">CCAP 11/173</strain>
    </source>
</reference>
<keyword evidence="6" id="KW-0508">mRNA splicing</keyword>
<feature type="region of interest" description="Disordered" evidence="8">
    <location>
        <begin position="478"/>
        <end position="638"/>
    </location>
</feature>
<keyword evidence="5" id="KW-0804">Transcription</keyword>
<feature type="compositionally biased region" description="Basic and acidic residues" evidence="8">
    <location>
        <begin position="181"/>
        <end position="220"/>
    </location>
</feature>
<dbReference type="GO" id="GO:0008380">
    <property type="term" value="P:RNA splicing"/>
    <property type="evidence" value="ECO:0007669"/>
    <property type="project" value="UniProtKB-KW"/>
</dbReference>
<keyword evidence="11" id="KW-1185">Reference proteome</keyword>
<evidence type="ECO:0000256" key="4">
    <source>
        <dbReference type="ARBA" id="ARBA00023015"/>
    </source>
</evidence>
<feature type="compositionally biased region" description="Low complexity" evidence="8">
    <location>
        <begin position="76"/>
        <end position="87"/>
    </location>
</feature>
<comment type="caution">
    <text evidence="10">The sequence shown here is derived from an EMBL/GenBank/DDBJ whole genome shotgun (WGS) entry which is preliminary data.</text>
</comment>
<evidence type="ECO:0000256" key="6">
    <source>
        <dbReference type="ARBA" id="ARBA00023187"/>
    </source>
</evidence>
<evidence type="ECO:0000256" key="1">
    <source>
        <dbReference type="ARBA" id="ARBA00004123"/>
    </source>
</evidence>
<proteinExistence type="inferred from homology"/>
<dbReference type="InterPro" id="IPR039853">
    <property type="entry name" value="Pinin"/>
</dbReference>
<evidence type="ECO:0000259" key="9">
    <source>
        <dbReference type="Pfam" id="PF04696"/>
    </source>
</evidence>
<feature type="region of interest" description="Disordered" evidence="8">
    <location>
        <begin position="280"/>
        <end position="326"/>
    </location>
</feature>
<evidence type="ECO:0000256" key="7">
    <source>
        <dbReference type="ARBA" id="ARBA00023242"/>
    </source>
</evidence>
<keyword evidence="3" id="KW-0507">mRNA processing</keyword>
<evidence type="ECO:0000313" key="10">
    <source>
        <dbReference type="EMBL" id="KAG2453012.1"/>
    </source>
</evidence>
<keyword evidence="4" id="KW-0805">Transcription regulation</keyword>
<keyword evidence="7" id="KW-0539">Nucleus</keyword>
<sequence length="638" mass="66473">MASLDPAALERELAQLRRQRFEASQRVRASRQPVAGPGSQIRGLDLAGSRPGERRFGTGPPSARGEGPRGPPFRDGPLAGRLGPGPASRGGPDVGPSRGGRFDGPGRDGDRFGDRFGGPPARGPREPYGRDRDADRERDRDGRDAKAVAAVPARRRALLSSVVVGNGAAGAPQDGEEDREGEERGREDADGEVRHGDRDRDRDHEDASAAHEDGGADRKAAAGGRWGPAMGAGAEEEEAGGRGVKRPAAGGPGGAAEDPDSRKRARRLLGRALLGTLQKFRQEDAQFQKSETAARRAELARKAEEKAAAESERLRRAAADDRARKRQEELDELLDLNLATDIKALELMYAKKLARHRAMAGFLRAGVVAAGPGPAAVEAQGAAAGKAAGKAPQTADEEEEEGAAGLAADPAADKMDVDGGDTAPAPAKEGKGAAGTRRPSAVYWRPARHNNATLALKERQQQQLKEWEAAVLLELETEKAGLRQRAEARRASLVERRQQRAAAAHEGRDGGAAGAGAEEEAEDHEVLNAVELDMQHEEGEAEPGPEEPQAPSQAAAAAGAGPAAAAAAAGEAAKAGGSGKAADRSRGHRDSGEHEEEGEHTVAMAEAEAAAAAAEAEAAMKEEEAVAAAEMLDAGDEE</sequence>
<evidence type="ECO:0000256" key="8">
    <source>
        <dbReference type="SAM" id="MobiDB-lite"/>
    </source>
</evidence>
<feature type="compositionally biased region" description="Low complexity" evidence="8">
    <location>
        <begin position="603"/>
        <end position="617"/>
    </location>
</feature>
<dbReference type="AlphaFoldDB" id="A0A835WS92"/>
<evidence type="ECO:0000256" key="2">
    <source>
        <dbReference type="ARBA" id="ARBA00010386"/>
    </source>
</evidence>
<comment type="subcellular location">
    <subcellularLocation>
        <location evidence="1">Nucleus</location>
    </subcellularLocation>
</comment>
<feature type="compositionally biased region" description="Basic and acidic residues" evidence="8">
    <location>
        <begin position="100"/>
        <end position="114"/>
    </location>
</feature>
<feature type="compositionally biased region" description="Basic and acidic residues" evidence="8">
    <location>
        <begin position="478"/>
        <end position="509"/>
    </location>
</feature>
<organism evidence="10 11">
    <name type="scientific">Chlamydomonas schloesseri</name>
    <dbReference type="NCBI Taxonomy" id="2026947"/>
    <lineage>
        <taxon>Eukaryota</taxon>
        <taxon>Viridiplantae</taxon>
        <taxon>Chlorophyta</taxon>
        <taxon>core chlorophytes</taxon>
        <taxon>Chlorophyceae</taxon>
        <taxon>CS clade</taxon>
        <taxon>Chlamydomonadales</taxon>
        <taxon>Chlamydomonadaceae</taxon>
        <taxon>Chlamydomonas</taxon>
    </lineage>
</organism>
<dbReference type="InterPro" id="IPR006786">
    <property type="entry name" value="Pinin_SDK_MemA"/>
</dbReference>
<evidence type="ECO:0000256" key="5">
    <source>
        <dbReference type="ARBA" id="ARBA00023163"/>
    </source>
</evidence>
<dbReference type="Pfam" id="PF04696">
    <property type="entry name" value="Pinin_SDK_memA"/>
    <property type="match status" value="1"/>
</dbReference>
<dbReference type="Proteomes" id="UP000613740">
    <property type="component" value="Unassembled WGS sequence"/>
</dbReference>
<protein>
    <recommendedName>
        <fullName evidence="9">Pinin/SDK/MemA protein domain-containing protein</fullName>
    </recommendedName>
</protein>
<gene>
    <name evidence="10" type="ORF">HYH02_002348</name>
</gene>
<comment type="similarity">
    <text evidence="2">Belongs to the pinin family.</text>
</comment>
<name>A0A835WS92_9CHLO</name>
<dbReference type="GO" id="GO:0006397">
    <property type="term" value="P:mRNA processing"/>
    <property type="evidence" value="ECO:0007669"/>
    <property type="project" value="UniProtKB-KW"/>
</dbReference>
<dbReference type="GO" id="GO:0071013">
    <property type="term" value="C:catalytic step 2 spliceosome"/>
    <property type="evidence" value="ECO:0007669"/>
    <property type="project" value="TreeGrafter"/>
</dbReference>
<dbReference type="OrthoDB" id="551519at2759"/>
<feature type="compositionally biased region" description="Low complexity" evidence="8">
    <location>
        <begin position="547"/>
        <end position="575"/>
    </location>
</feature>
<evidence type="ECO:0000256" key="3">
    <source>
        <dbReference type="ARBA" id="ARBA00022664"/>
    </source>
</evidence>
<dbReference type="PANTHER" id="PTHR12707:SF0">
    <property type="entry name" value="PININ"/>
    <property type="match status" value="1"/>
</dbReference>
<feature type="compositionally biased region" description="Basic and acidic residues" evidence="8">
    <location>
        <begin position="581"/>
        <end position="600"/>
    </location>
</feature>